<dbReference type="HOGENOM" id="CLU_023125_1_0_6"/>
<dbReference type="InterPro" id="IPR004843">
    <property type="entry name" value="Calcineurin-like_PHP"/>
</dbReference>
<dbReference type="GO" id="GO:0016791">
    <property type="term" value="F:phosphatase activity"/>
    <property type="evidence" value="ECO:0007669"/>
    <property type="project" value="TreeGrafter"/>
</dbReference>
<dbReference type="Pfam" id="PF00149">
    <property type="entry name" value="Metallophos"/>
    <property type="match status" value="1"/>
</dbReference>
<dbReference type="OrthoDB" id="5296354at2"/>
<dbReference type="PATRIC" id="fig|1354791.3.peg.2154"/>
<accession>W8KUF2</accession>
<feature type="domain" description="Calcineurin-like phosphoesterase" evidence="1">
    <location>
        <begin position="18"/>
        <end position="205"/>
    </location>
</feature>
<gene>
    <name evidence="2" type="ORF">M911_08495</name>
</gene>
<dbReference type="AlphaFoldDB" id="W8KUF2"/>
<dbReference type="KEGG" id="hhc:M911_08495"/>
<evidence type="ECO:0000313" key="3">
    <source>
        <dbReference type="Proteomes" id="UP000019442"/>
    </source>
</evidence>
<dbReference type="SUPFAM" id="SSF56300">
    <property type="entry name" value="Metallo-dependent phosphatases"/>
    <property type="match status" value="1"/>
</dbReference>
<dbReference type="InterPro" id="IPR029052">
    <property type="entry name" value="Metallo-depent_PP-like"/>
</dbReference>
<dbReference type="Gene3D" id="3.60.21.10">
    <property type="match status" value="1"/>
</dbReference>
<dbReference type="PANTHER" id="PTHR42850:SF4">
    <property type="entry name" value="ZINC-DEPENDENT ENDOPOLYPHOSPHATASE"/>
    <property type="match status" value="1"/>
</dbReference>
<dbReference type="RefSeq" id="WP_025281630.1">
    <property type="nucleotide sequence ID" value="NZ_CP007268.1"/>
</dbReference>
<evidence type="ECO:0000313" key="2">
    <source>
        <dbReference type="EMBL" id="AHK79186.1"/>
    </source>
</evidence>
<reference evidence="3" key="2">
    <citation type="submission" date="2014-02" db="EMBL/GenBank/DDBJ databases">
        <title>Draft Genome Sequence of extremely halophilic bacteria Halorhodospira halochloris.</title>
        <authorList>
            <person name="Singh K.S."/>
        </authorList>
    </citation>
    <scope>NUCLEOTIDE SEQUENCE [LARGE SCALE GENOMIC DNA]</scope>
    <source>
        <strain evidence="3">A</strain>
    </source>
</reference>
<organism evidence="2 3">
    <name type="scientific">Ectothiorhodospira haloalkaliphila</name>
    <dbReference type="NCBI Taxonomy" id="421628"/>
    <lineage>
        <taxon>Bacteria</taxon>
        <taxon>Pseudomonadati</taxon>
        <taxon>Pseudomonadota</taxon>
        <taxon>Gammaproteobacteria</taxon>
        <taxon>Chromatiales</taxon>
        <taxon>Ectothiorhodospiraceae</taxon>
        <taxon>Ectothiorhodospira</taxon>
    </lineage>
</organism>
<dbReference type="InterPro" id="IPR050126">
    <property type="entry name" value="Ap4A_hydrolase"/>
</dbReference>
<reference evidence="2 3" key="1">
    <citation type="journal article" date="2014" name="J Genomics">
        <title>Draft Genome Sequence of the Extremely Halophilic Phototrophic Purple Sulfur Bacterium Halorhodospira halochloris.</title>
        <authorList>
            <person name="Singh K.S."/>
            <person name="Kirksey J."/>
            <person name="Hoff W.D."/>
            <person name="Deole R."/>
        </authorList>
    </citation>
    <scope>NUCLEOTIDE SEQUENCE [LARGE SCALE GENOMIC DNA]</scope>
    <source>
        <strain evidence="2 3">A</strain>
    </source>
</reference>
<dbReference type="Proteomes" id="UP000019442">
    <property type="component" value="Chromosome"/>
</dbReference>
<proteinExistence type="predicted"/>
<sequence length="249" mass="28464">MGSAFKRLERNTGGRDFVVGDLHGMFSALERAMDELGFDRHQDRMISVGDLIDRGPESHRALEFLEQPWFFAVQGNHERLLLESEVDRDLATSWVTLNGGEWWMDVDPITQDRFRRRLRALPFALEADTEPGQVGIVHADVPPRLNWMAFLEQLERDQRTREYATWSRKRIGQVLKDEAITPVEGLALLVVGHTPVQEAMRRENIYYLDTGAAYGKQMPHAKLSILQIHPQWALNSFPTASRPTSQGST</sequence>
<dbReference type="EMBL" id="CP007268">
    <property type="protein sequence ID" value="AHK79186.1"/>
    <property type="molecule type" value="Genomic_DNA"/>
</dbReference>
<name>W8KUF2_9GAMM</name>
<evidence type="ECO:0000259" key="1">
    <source>
        <dbReference type="Pfam" id="PF00149"/>
    </source>
</evidence>
<dbReference type="PANTHER" id="PTHR42850">
    <property type="entry name" value="METALLOPHOSPHOESTERASE"/>
    <property type="match status" value="1"/>
</dbReference>
<protein>
    <submittedName>
        <fullName evidence="2">Metallophosphoesterase</fullName>
    </submittedName>
</protein>
<keyword evidence="3" id="KW-1185">Reference proteome</keyword>
<dbReference type="GO" id="GO:0005737">
    <property type="term" value="C:cytoplasm"/>
    <property type="evidence" value="ECO:0007669"/>
    <property type="project" value="TreeGrafter"/>
</dbReference>